<accession>A0A7G9G957</accession>
<dbReference type="KEGG" id="whj:H9Q79_10300"/>
<dbReference type="AlphaFoldDB" id="A0A7G9G957"/>
<sequence length="285" mass="32298">MHYELYIDVFFMENLIMDYFLLRLVNRLMKCSATHLRSLAAAAIGSGLACISIIFLRKYLLLNTILVSVAVTTFMVRFGCKIKDKKRFLQGLLCLYLSAILCGAVWRLLLRFTGTVEMKGFVLWGTAAYALVTFFLWLFEVLKKKAATIWRVVLYQKGACKEVKGLYDTGNGLWDATCRKPVSVISYSLIKELFSLEMQKELEAFCTCQLGELPGELAEIHPHYIPFQSVGCQGGFLPAVILDYIYLENGNTSRVVTHPVIAIDRERSSSPRSYQMILNPNLINS</sequence>
<dbReference type="Proteomes" id="UP000515860">
    <property type="component" value="Chromosome"/>
</dbReference>
<keyword evidence="1" id="KW-1133">Transmembrane helix</keyword>
<dbReference type="InterPro" id="IPR005081">
    <property type="entry name" value="SpoIIGA"/>
</dbReference>
<evidence type="ECO:0000313" key="3">
    <source>
        <dbReference type="Proteomes" id="UP000515860"/>
    </source>
</evidence>
<evidence type="ECO:0000256" key="1">
    <source>
        <dbReference type="SAM" id="Phobius"/>
    </source>
</evidence>
<feature type="transmembrane region" description="Helical" evidence="1">
    <location>
        <begin position="92"/>
        <end position="109"/>
    </location>
</feature>
<evidence type="ECO:0000313" key="2">
    <source>
        <dbReference type="EMBL" id="QNM07339.1"/>
    </source>
</evidence>
<dbReference type="GO" id="GO:0004190">
    <property type="term" value="F:aspartic-type endopeptidase activity"/>
    <property type="evidence" value="ECO:0007669"/>
    <property type="project" value="InterPro"/>
</dbReference>
<keyword evidence="1" id="KW-0472">Membrane</keyword>
<name>A0A7G9G957_9FIRM</name>
<reference evidence="2 3" key="1">
    <citation type="submission" date="2020-08" db="EMBL/GenBank/DDBJ databases">
        <authorList>
            <person name="Liu C."/>
            <person name="Sun Q."/>
        </authorList>
    </citation>
    <scope>NUCLEOTIDE SEQUENCE [LARGE SCALE GENOMIC DNA]</scope>
    <source>
        <strain evidence="2 3">NSJ-29</strain>
    </source>
</reference>
<feature type="transmembrane region" description="Helical" evidence="1">
    <location>
        <begin position="121"/>
        <end position="142"/>
    </location>
</feature>
<dbReference type="Pfam" id="PF03419">
    <property type="entry name" value="Peptidase_U4"/>
    <property type="match status" value="1"/>
</dbReference>
<organism evidence="2 3">
    <name type="scientific">Wansuia hejianensis</name>
    <dbReference type="NCBI Taxonomy" id="2763667"/>
    <lineage>
        <taxon>Bacteria</taxon>
        <taxon>Bacillati</taxon>
        <taxon>Bacillota</taxon>
        <taxon>Clostridia</taxon>
        <taxon>Lachnospirales</taxon>
        <taxon>Lachnospiraceae</taxon>
        <taxon>Wansuia</taxon>
    </lineage>
</organism>
<dbReference type="GO" id="GO:0006508">
    <property type="term" value="P:proteolysis"/>
    <property type="evidence" value="ECO:0007669"/>
    <property type="project" value="InterPro"/>
</dbReference>
<protein>
    <submittedName>
        <fullName evidence="2">Sigma-E processing peptidase SpoIIGA</fullName>
    </submittedName>
</protein>
<feature type="transmembrane region" description="Helical" evidence="1">
    <location>
        <begin position="61"/>
        <end position="80"/>
    </location>
</feature>
<proteinExistence type="predicted"/>
<dbReference type="GO" id="GO:0030436">
    <property type="term" value="P:asexual sporulation"/>
    <property type="evidence" value="ECO:0007669"/>
    <property type="project" value="InterPro"/>
</dbReference>
<gene>
    <name evidence="2" type="ORF">H9Q79_10300</name>
</gene>
<keyword evidence="3" id="KW-1185">Reference proteome</keyword>
<dbReference type="RefSeq" id="WP_249328229.1">
    <property type="nucleotide sequence ID" value="NZ_CP060635.1"/>
</dbReference>
<feature type="transmembrane region" description="Helical" evidence="1">
    <location>
        <begin position="36"/>
        <end position="55"/>
    </location>
</feature>
<keyword evidence="1" id="KW-0812">Transmembrane</keyword>
<dbReference type="EMBL" id="CP060635">
    <property type="protein sequence ID" value="QNM07339.1"/>
    <property type="molecule type" value="Genomic_DNA"/>
</dbReference>